<dbReference type="PROSITE" id="PS50011">
    <property type="entry name" value="PROTEIN_KINASE_DOM"/>
    <property type="match status" value="1"/>
</dbReference>
<gene>
    <name evidence="6" type="ORF">NAEGRDRAFT_45288</name>
</gene>
<dbReference type="KEGG" id="ngr:NAEGRDRAFT_45288"/>
<dbReference type="Proteomes" id="UP000006671">
    <property type="component" value="Unassembled WGS sequence"/>
</dbReference>
<keyword evidence="2" id="KW-0067">ATP-binding</keyword>
<dbReference type="GO" id="GO:0004672">
    <property type="term" value="F:protein kinase activity"/>
    <property type="evidence" value="ECO:0007669"/>
    <property type="project" value="InterPro"/>
</dbReference>
<protein>
    <submittedName>
        <fullName evidence="6">Predicted protein</fullName>
    </submittedName>
</protein>
<dbReference type="Pfam" id="PF00069">
    <property type="entry name" value="Pkinase"/>
    <property type="match status" value="1"/>
</dbReference>
<dbReference type="PANTHER" id="PTHR24418">
    <property type="entry name" value="TYROSINE-PROTEIN KINASE"/>
    <property type="match status" value="1"/>
</dbReference>
<feature type="transmembrane region" description="Helical" evidence="4">
    <location>
        <begin position="721"/>
        <end position="749"/>
    </location>
</feature>
<dbReference type="EMBL" id="GG738845">
    <property type="protein sequence ID" value="EFC50872.1"/>
    <property type="molecule type" value="Genomic_DNA"/>
</dbReference>
<evidence type="ECO:0000256" key="2">
    <source>
        <dbReference type="ARBA" id="ARBA00022840"/>
    </source>
</evidence>
<organism evidence="7">
    <name type="scientific">Naegleria gruberi</name>
    <name type="common">Amoeba</name>
    <dbReference type="NCBI Taxonomy" id="5762"/>
    <lineage>
        <taxon>Eukaryota</taxon>
        <taxon>Discoba</taxon>
        <taxon>Heterolobosea</taxon>
        <taxon>Tetramitia</taxon>
        <taxon>Eutetramitia</taxon>
        <taxon>Vahlkampfiidae</taxon>
        <taxon>Naegleria</taxon>
    </lineage>
</organism>
<evidence type="ECO:0000313" key="6">
    <source>
        <dbReference type="EMBL" id="EFC50872.1"/>
    </source>
</evidence>
<evidence type="ECO:0000256" key="3">
    <source>
        <dbReference type="SAM" id="MobiDB-lite"/>
    </source>
</evidence>
<feature type="domain" description="Protein kinase" evidence="5">
    <location>
        <begin position="796"/>
        <end position="853"/>
    </location>
</feature>
<keyword evidence="7" id="KW-1185">Reference proteome</keyword>
<dbReference type="SUPFAM" id="SSF56112">
    <property type="entry name" value="Protein kinase-like (PK-like)"/>
    <property type="match status" value="1"/>
</dbReference>
<feature type="compositionally biased region" description="Polar residues" evidence="3">
    <location>
        <begin position="110"/>
        <end position="122"/>
    </location>
</feature>
<accession>D2UX53</accession>
<dbReference type="OrthoDB" id="10557184at2759"/>
<sequence length="853" mass="95527">MASSINSFQPSLSSYQQSLNTTQTTINRQSLANIVDQDNDSNDSDNEDFLYFAHNNTQQQQQVVSGGGSSLGGVMNQNNIASSSASMLSNMMRSKSPQQQQNSSSTHSSEPNTRPLSPNNNDQEQEYYYQIPNNYGNIDFDNQALLQRITNRHITTLADEYEGKQYESHSTNTLLKQVSQIRKWKWSFCLTSTSVIILILLFITTLLYNLLFLQPYIYIEEIQIYQLPFIDRTVGFNIVLSGFNPSLIPTQISSILLNIKLFDSIKHLKYDIETPISYTFENQTMISGLICKQDLCGFDSFSFQTQIYIGNNPNFIQLLDLLARNIYIGIDVQVYVSIKNCSLKIDSPFLYTSSLMGISLDSLTFHESISDTLIMAISVKSLQVKNCYFYNISANCLKIGDIFDFEISNSIFSNIVSNLGAINYNDASSSSLKPFSGSQYHAILNTTFENCKGGALNFLTNNKVSIRNCNFYYNNAPEGSAILFKQDQTKSFLDVKNSKFIGNGSPTTYGGVAFIVGGASFTASIFENNVAERGGVVYVGEGAKFAIVAFLDSCEFINNSALLGNIGYTESPNPKSIFKNSNRSDTLFENEDVSSPCFKFDFQVFDAISGEKMDEKKMISPYLGQTLVIVIDPLDVYGKKIKGPNGLLSISTDNSKYLLRTGKASESGIRMEFTIFSHEKLESFEKFTLSLKFQRANSKIQVIVTDCPSLYIFDAAGCVNIWYWIPIASVLSSFIAGISLIAVIFICFARYKSQLLKRRKQADKEMEQVLLDKRIIFENDESPRTPKTFIISTDDIKIIKKIGEGGQGTVYQAKWNNKEVAIKSIKKDGIDDDDEFEKEATLLMSLSHPNIGK</sequence>
<evidence type="ECO:0000256" key="4">
    <source>
        <dbReference type="SAM" id="Phobius"/>
    </source>
</evidence>
<evidence type="ECO:0000259" key="5">
    <source>
        <dbReference type="PROSITE" id="PS50011"/>
    </source>
</evidence>
<dbReference type="Gene3D" id="3.30.200.20">
    <property type="entry name" value="Phosphorylase Kinase, domain 1"/>
    <property type="match status" value="1"/>
</dbReference>
<dbReference type="VEuPathDB" id="AmoebaDB:NAEGRDRAFT_45288"/>
<dbReference type="RefSeq" id="XP_002683616.1">
    <property type="nucleotide sequence ID" value="XM_002683570.1"/>
</dbReference>
<reference evidence="6 7" key="1">
    <citation type="journal article" date="2010" name="Cell">
        <title>The genome of Naegleria gruberi illuminates early eukaryotic versatility.</title>
        <authorList>
            <person name="Fritz-Laylin L.K."/>
            <person name="Prochnik S.E."/>
            <person name="Ginger M.L."/>
            <person name="Dacks J.B."/>
            <person name="Carpenter M.L."/>
            <person name="Field M.C."/>
            <person name="Kuo A."/>
            <person name="Paredez A."/>
            <person name="Chapman J."/>
            <person name="Pham J."/>
            <person name="Shu S."/>
            <person name="Neupane R."/>
            <person name="Cipriano M."/>
            <person name="Mancuso J."/>
            <person name="Tu H."/>
            <person name="Salamov A."/>
            <person name="Lindquist E."/>
            <person name="Shapiro H."/>
            <person name="Lucas S."/>
            <person name="Grigoriev I.V."/>
            <person name="Cande W.Z."/>
            <person name="Fulton C."/>
            <person name="Rokhsar D.S."/>
            <person name="Dawson S.C."/>
        </authorList>
    </citation>
    <scope>NUCLEOTIDE SEQUENCE [LARGE SCALE GENOMIC DNA]</scope>
    <source>
        <strain evidence="6 7">NEG-M</strain>
    </source>
</reference>
<dbReference type="InterPro" id="IPR011050">
    <property type="entry name" value="Pectin_lyase_fold/virulence"/>
</dbReference>
<dbReference type="InterPro" id="IPR000719">
    <property type="entry name" value="Prot_kinase_dom"/>
</dbReference>
<dbReference type="InParanoid" id="D2UX53"/>
<dbReference type="AlphaFoldDB" id="D2UX53"/>
<dbReference type="GO" id="GO:0005524">
    <property type="term" value="F:ATP binding"/>
    <property type="evidence" value="ECO:0007669"/>
    <property type="project" value="UniProtKB-KW"/>
</dbReference>
<proteinExistence type="predicted"/>
<evidence type="ECO:0000313" key="7">
    <source>
        <dbReference type="Proteomes" id="UP000006671"/>
    </source>
</evidence>
<keyword evidence="4" id="KW-0812">Transmembrane</keyword>
<feature type="compositionally biased region" description="Low complexity" evidence="3">
    <location>
        <begin position="91"/>
        <end position="109"/>
    </location>
</feature>
<feature type="transmembrane region" description="Helical" evidence="4">
    <location>
        <begin position="186"/>
        <end position="211"/>
    </location>
</feature>
<keyword evidence="4" id="KW-1133">Transmembrane helix</keyword>
<keyword evidence="1" id="KW-0547">Nucleotide-binding</keyword>
<evidence type="ECO:0000256" key="1">
    <source>
        <dbReference type="ARBA" id="ARBA00022741"/>
    </source>
</evidence>
<name>D2UX53_NAEGR</name>
<dbReference type="InterPro" id="IPR050198">
    <property type="entry name" value="Non-receptor_tyrosine_kinases"/>
</dbReference>
<keyword evidence="4" id="KW-0472">Membrane</keyword>
<feature type="region of interest" description="Disordered" evidence="3">
    <location>
        <begin position="91"/>
        <end position="122"/>
    </location>
</feature>
<dbReference type="SUPFAM" id="SSF51126">
    <property type="entry name" value="Pectin lyase-like"/>
    <property type="match status" value="1"/>
</dbReference>
<dbReference type="InterPro" id="IPR011009">
    <property type="entry name" value="Kinase-like_dom_sf"/>
</dbReference>
<dbReference type="GeneID" id="8863681"/>